<dbReference type="InterPro" id="IPR051961">
    <property type="entry name" value="Fungal_Metabolite_Diox"/>
</dbReference>
<sequence length="314" mass="35046">MSPPAQLYFSITHSFQLSSIPLTITPSEEEARAGRLTPQNLELAIRSLHVDGLVVVENVIERSKLDYLNTKMVSDAYELANRDDDSPFNYNKGPPPTKPYFDPSIFLNPIATQITSTHLGPKPKYTFLSGNTALPPTPASPPLAQPTHSDADFAHPSYPFSLIINVPLVDMTPKSGATEIWLGTHTYDISVQEGAHGERASGRVKKEPLEERRGVRPLVQAVVEKGSIVVRDLRLWHGGMPNLGNVPRVMIAMIHFAPWFRNPMKLELSEDVKSVVEGFGKDLEVPVTWKNEQVVEKEYLNRGFGNSYFFDQLE</sequence>
<protein>
    <recommendedName>
        <fullName evidence="3">Phytanoyl-CoA dioxygenase</fullName>
    </recommendedName>
</protein>
<dbReference type="SUPFAM" id="SSF51197">
    <property type="entry name" value="Clavaminate synthase-like"/>
    <property type="match status" value="1"/>
</dbReference>
<accession>A0A3N4K2D3</accession>
<dbReference type="InterPro" id="IPR008775">
    <property type="entry name" value="Phytyl_CoA_dOase-like"/>
</dbReference>
<proteinExistence type="predicted"/>
<dbReference type="OrthoDB" id="407832at2759"/>
<reference evidence="1 2" key="1">
    <citation type="journal article" date="2018" name="Nat. Ecol. Evol.">
        <title>Pezizomycetes genomes reveal the molecular basis of ectomycorrhizal truffle lifestyle.</title>
        <authorList>
            <person name="Murat C."/>
            <person name="Payen T."/>
            <person name="Noel B."/>
            <person name="Kuo A."/>
            <person name="Morin E."/>
            <person name="Chen J."/>
            <person name="Kohler A."/>
            <person name="Krizsan K."/>
            <person name="Balestrini R."/>
            <person name="Da Silva C."/>
            <person name="Montanini B."/>
            <person name="Hainaut M."/>
            <person name="Levati E."/>
            <person name="Barry K.W."/>
            <person name="Belfiori B."/>
            <person name="Cichocki N."/>
            <person name="Clum A."/>
            <person name="Dockter R.B."/>
            <person name="Fauchery L."/>
            <person name="Guy J."/>
            <person name="Iotti M."/>
            <person name="Le Tacon F."/>
            <person name="Lindquist E.A."/>
            <person name="Lipzen A."/>
            <person name="Malagnac F."/>
            <person name="Mello A."/>
            <person name="Molinier V."/>
            <person name="Miyauchi S."/>
            <person name="Poulain J."/>
            <person name="Riccioni C."/>
            <person name="Rubini A."/>
            <person name="Sitrit Y."/>
            <person name="Splivallo R."/>
            <person name="Traeger S."/>
            <person name="Wang M."/>
            <person name="Zifcakova L."/>
            <person name="Wipf D."/>
            <person name="Zambonelli A."/>
            <person name="Paolocci F."/>
            <person name="Nowrousian M."/>
            <person name="Ottonello S."/>
            <person name="Baldrian P."/>
            <person name="Spatafora J.W."/>
            <person name="Henrissat B."/>
            <person name="Nagy L.G."/>
            <person name="Aury J.M."/>
            <person name="Wincker P."/>
            <person name="Grigoriev I.V."/>
            <person name="Bonfante P."/>
            <person name="Martin F.M."/>
        </authorList>
    </citation>
    <scope>NUCLEOTIDE SEQUENCE [LARGE SCALE GENOMIC DNA]</scope>
    <source>
        <strain evidence="1 2">120613-1</strain>
    </source>
</reference>
<dbReference type="EMBL" id="ML120361">
    <property type="protein sequence ID" value="RPB03678.1"/>
    <property type="molecule type" value="Genomic_DNA"/>
</dbReference>
<organism evidence="1 2">
    <name type="scientific">Choiromyces venosus 120613-1</name>
    <dbReference type="NCBI Taxonomy" id="1336337"/>
    <lineage>
        <taxon>Eukaryota</taxon>
        <taxon>Fungi</taxon>
        <taxon>Dikarya</taxon>
        <taxon>Ascomycota</taxon>
        <taxon>Pezizomycotina</taxon>
        <taxon>Pezizomycetes</taxon>
        <taxon>Pezizales</taxon>
        <taxon>Tuberaceae</taxon>
        <taxon>Choiromyces</taxon>
    </lineage>
</organism>
<name>A0A3N4K2D3_9PEZI</name>
<dbReference type="AlphaFoldDB" id="A0A3N4K2D3"/>
<evidence type="ECO:0008006" key="3">
    <source>
        <dbReference type="Google" id="ProtNLM"/>
    </source>
</evidence>
<dbReference type="Proteomes" id="UP000276215">
    <property type="component" value="Unassembled WGS sequence"/>
</dbReference>
<keyword evidence="2" id="KW-1185">Reference proteome</keyword>
<dbReference type="Gene3D" id="2.60.120.620">
    <property type="entry name" value="q2cbj1_9rhob like domain"/>
    <property type="match status" value="1"/>
</dbReference>
<dbReference type="Pfam" id="PF05721">
    <property type="entry name" value="PhyH"/>
    <property type="match status" value="1"/>
</dbReference>
<evidence type="ECO:0000313" key="2">
    <source>
        <dbReference type="Proteomes" id="UP000276215"/>
    </source>
</evidence>
<dbReference type="PANTHER" id="PTHR37563:SF2">
    <property type="entry name" value="PHYTANOYL-COA DIOXYGENASE FAMILY PROTEIN (AFU_ORTHOLOGUE AFUA_2G03330)"/>
    <property type="match status" value="1"/>
</dbReference>
<gene>
    <name evidence="1" type="ORF">L873DRAFT_1825967</name>
</gene>
<evidence type="ECO:0000313" key="1">
    <source>
        <dbReference type="EMBL" id="RPB03678.1"/>
    </source>
</evidence>
<dbReference type="PANTHER" id="PTHR37563">
    <property type="entry name" value="PHYTANOYL-COA DIOXYGENASE FAMILY PROTEIN (AFU_ORTHOLOGUE AFUA_2G03330)"/>
    <property type="match status" value="1"/>
</dbReference>